<gene>
    <name evidence="1" type="primary">34</name>
    <name evidence="1" type="ORF">SEA_WILLIAM_34</name>
</gene>
<protein>
    <submittedName>
        <fullName evidence="1">Uncharacterized protein</fullName>
    </submittedName>
</protein>
<dbReference type="RefSeq" id="YP_010001252.1">
    <property type="nucleotide sequence ID" value="NC_053174.1"/>
</dbReference>
<name>A0A4Y6EP46_9CAUD</name>
<organism evidence="1 2">
    <name type="scientific">Gordonia phage William</name>
    <dbReference type="NCBI Taxonomy" id="2571253"/>
    <lineage>
        <taxon>Viruses</taxon>
        <taxon>Duplodnaviria</taxon>
        <taxon>Heunggongvirae</taxon>
        <taxon>Uroviricota</taxon>
        <taxon>Caudoviricetes</taxon>
        <taxon>Fairfaxidumvirus</taxon>
        <taxon>Fairfaxidumvirus william</taxon>
    </lineage>
</organism>
<sequence>MAHFLKLMRSDREDLTYALHDDADPSEVERSLAEAGVEDVVRVPTRLKDQLRETALYVRIGRWDAWQVFSHDPEIPE</sequence>
<dbReference type="GeneID" id="62974419"/>
<evidence type="ECO:0000313" key="2">
    <source>
        <dbReference type="Proteomes" id="UP000319240"/>
    </source>
</evidence>
<accession>A0A4Y6EP46</accession>
<evidence type="ECO:0000313" key="1">
    <source>
        <dbReference type="EMBL" id="QDF17129.1"/>
    </source>
</evidence>
<dbReference type="KEGG" id="vg:62974419"/>
<reference evidence="1 2" key="1">
    <citation type="submission" date="2019-04" db="EMBL/GenBank/DDBJ databases">
        <authorList>
            <person name="Pope W.H."/>
            <person name="Garlena R.A."/>
            <person name="Russell D.A."/>
            <person name="Jacobs-Sera D."/>
            <person name="Hatfull G.F."/>
        </authorList>
    </citation>
    <scope>NUCLEOTIDE SEQUENCE [LARGE SCALE GENOMIC DNA]</scope>
</reference>
<dbReference type="EMBL" id="MK801721">
    <property type="protein sequence ID" value="QDF17129.1"/>
    <property type="molecule type" value="Genomic_DNA"/>
</dbReference>
<dbReference type="Proteomes" id="UP000319240">
    <property type="component" value="Segment"/>
</dbReference>
<proteinExistence type="predicted"/>
<keyword evidence="2" id="KW-1185">Reference proteome</keyword>